<dbReference type="InterPro" id="IPR029058">
    <property type="entry name" value="AB_hydrolase_fold"/>
</dbReference>
<gene>
    <name evidence="2" type="ORF">FIV42_05835</name>
</gene>
<evidence type="ECO:0000313" key="2">
    <source>
        <dbReference type="EMBL" id="QDG50267.1"/>
    </source>
</evidence>
<dbReference type="RefSeq" id="WP_141196763.1">
    <property type="nucleotide sequence ID" value="NZ_CP041186.1"/>
</dbReference>
<dbReference type="OrthoDB" id="9808398at2"/>
<dbReference type="SUPFAM" id="SSF53474">
    <property type="entry name" value="alpha/beta-Hydrolases"/>
    <property type="match status" value="1"/>
</dbReference>
<keyword evidence="3" id="KW-1185">Reference proteome</keyword>
<evidence type="ECO:0000259" key="1">
    <source>
        <dbReference type="Pfam" id="PF12697"/>
    </source>
</evidence>
<reference evidence="2 3" key="1">
    <citation type="submission" date="2019-06" db="EMBL/GenBank/DDBJ databases">
        <title>Persicimonas caeni gen. nov., sp. nov., a predatory bacterium isolated from solar saltern.</title>
        <authorList>
            <person name="Wang S."/>
        </authorList>
    </citation>
    <scope>NUCLEOTIDE SEQUENCE [LARGE SCALE GENOMIC DNA]</scope>
    <source>
        <strain evidence="2 3">YN101</strain>
    </source>
</reference>
<name>A0A4Y6PQH1_PERCE</name>
<feature type="domain" description="AB hydrolase-1" evidence="1">
    <location>
        <begin position="12"/>
        <end position="176"/>
    </location>
</feature>
<dbReference type="Proteomes" id="UP000315995">
    <property type="component" value="Chromosome"/>
</dbReference>
<sequence length="208" mass="22687">MNVTELGMGPTLVLLHGDASPERVEPLARALADEFRVLLPDISEYCASGPLDPDGRRRCREALEEMIDQWTDVAQVSIVGHADGCYRAFDLALAGRVSIGAIVALGPFDAPDEDEAERFEHFVEQLGRITAPVYLRTAGDDQPTATLLAHQLQRYLSNATLDDVDADDLLAGDALDDTAEAISDFFLGARRTDVLELADVLAYEEELD</sequence>
<dbReference type="Gene3D" id="3.40.50.1820">
    <property type="entry name" value="alpha/beta hydrolase"/>
    <property type="match status" value="1"/>
</dbReference>
<dbReference type="Pfam" id="PF12697">
    <property type="entry name" value="Abhydrolase_6"/>
    <property type="match status" value="1"/>
</dbReference>
<dbReference type="GO" id="GO:0016787">
    <property type="term" value="F:hydrolase activity"/>
    <property type="evidence" value="ECO:0007669"/>
    <property type="project" value="UniProtKB-KW"/>
</dbReference>
<accession>A0A4Y6PQH1</accession>
<keyword evidence="2" id="KW-0378">Hydrolase</keyword>
<dbReference type="AlphaFoldDB" id="A0A4Y6PQH1"/>
<evidence type="ECO:0000313" key="3">
    <source>
        <dbReference type="Proteomes" id="UP000315995"/>
    </source>
</evidence>
<dbReference type="EMBL" id="CP041186">
    <property type="protein sequence ID" value="QDG50267.1"/>
    <property type="molecule type" value="Genomic_DNA"/>
</dbReference>
<organism evidence="2 3">
    <name type="scientific">Persicimonas caeni</name>
    <dbReference type="NCBI Taxonomy" id="2292766"/>
    <lineage>
        <taxon>Bacteria</taxon>
        <taxon>Deltaproteobacteria</taxon>
        <taxon>Bradymonadales</taxon>
        <taxon>Bradymonadaceae</taxon>
        <taxon>Persicimonas</taxon>
    </lineage>
</organism>
<protein>
    <submittedName>
        <fullName evidence="2">Alpha/beta hydrolase</fullName>
    </submittedName>
</protein>
<dbReference type="InterPro" id="IPR000073">
    <property type="entry name" value="AB_hydrolase_1"/>
</dbReference>
<proteinExistence type="predicted"/>
<accession>A0A5B8Y2T6</accession>